<dbReference type="RefSeq" id="WP_114814762.1">
    <property type="nucleotide sequence ID" value="NZ_CP139965.1"/>
</dbReference>
<gene>
    <name evidence="3" type="ORF">U0042_24775</name>
</gene>
<proteinExistence type="predicted"/>
<evidence type="ECO:0000313" key="4">
    <source>
        <dbReference type="Proteomes" id="UP001325479"/>
    </source>
</evidence>
<evidence type="ECO:0000256" key="1">
    <source>
        <dbReference type="SAM" id="MobiDB-lite"/>
    </source>
</evidence>
<feature type="domain" description="HTH cro/C1-type" evidence="2">
    <location>
        <begin position="10"/>
        <end position="41"/>
    </location>
</feature>
<dbReference type="Pfam" id="PF01381">
    <property type="entry name" value="HTH_3"/>
    <property type="match status" value="1"/>
</dbReference>
<dbReference type="Proteomes" id="UP001325479">
    <property type="component" value="Chromosome"/>
</dbReference>
<evidence type="ECO:0000313" key="3">
    <source>
        <dbReference type="EMBL" id="WQD77239.1"/>
    </source>
</evidence>
<reference evidence="3 4" key="1">
    <citation type="submission" date="2023-12" db="EMBL/GenBank/DDBJ databases">
        <title>Genome sequencing and assembly of bacterial species from a model synthetic community.</title>
        <authorList>
            <person name="Hogle S.L."/>
        </authorList>
    </citation>
    <scope>NUCLEOTIDE SEQUENCE [LARGE SCALE GENOMIC DNA]</scope>
    <source>
        <strain evidence="3 4">HAMBI 2494</strain>
    </source>
</reference>
<sequence>MNLAELGEAFRRARMAANLTQQQVADMSGVARGRISMFETGTLPEIGAVKLLSLFDAVGLELIARPPGHQRTLDDVLTEAAVTYDAPPRQRVRTRAARPPKTTEGKP</sequence>
<dbReference type="SMART" id="SM00530">
    <property type="entry name" value="HTH_XRE"/>
    <property type="match status" value="1"/>
</dbReference>
<dbReference type="EMBL" id="CP139965">
    <property type="protein sequence ID" value="WQD77239.1"/>
    <property type="molecule type" value="Genomic_DNA"/>
</dbReference>
<dbReference type="InterPro" id="IPR010982">
    <property type="entry name" value="Lambda_DNA-bd_dom_sf"/>
</dbReference>
<dbReference type="SUPFAM" id="SSF47413">
    <property type="entry name" value="lambda repressor-like DNA-binding domains"/>
    <property type="match status" value="1"/>
</dbReference>
<dbReference type="Gene3D" id="1.10.260.40">
    <property type="entry name" value="lambda repressor-like DNA-binding domains"/>
    <property type="match status" value="1"/>
</dbReference>
<dbReference type="PROSITE" id="PS50943">
    <property type="entry name" value="HTH_CROC1"/>
    <property type="match status" value="1"/>
</dbReference>
<feature type="region of interest" description="Disordered" evidence="1">
    <location>
        <begin position="84"/>
        <end position="107"/>
    </location>
</feature>
<evidence type="ECO:0000259" key="2">
    <source>
        <dbReference type="PROSITE" id="PS50943"/>
    </source>
</evidence>
<protein>
    <submittedName>
        <fullName evidence="3">Helix-turn-helix transcriptional regulator</fullName>
    </submittedName>
</protein>
<dbReference type="CDD" id="cd00093">
    <property type="entry name" value="HTH_XRE"/>
    <property type="match status" value="1"/>
</dbReference>
<name>A0ABZ0WIT6_9BURK</name>
<organism evidence="3 4">
    <name type="scientific">Paraburkholderia kururiensis</name>
    <dbReference type="NCBI Taxonomy" id="984307"/>
    <lineage>
        <taxon>Bacteria</taxon>
        <taxon>Pseudomonadati</taxon>
        <taxon>Pseudomonadota</taxon>
        <taxon>Betaproteobacteria</taxon>
        <taxon>Burkholderiales</taxon>
        <taxon>Burkholderiaceae</taxon>
        <taxon>Paraburkholderia</taxon>
    </lineage>
</organism>
<accession>A0ABZ0WIT6</accession>
<dbReference type="InterPro" id="IPR001387">
    <property type="entry name" value="Cro/C1-type_HTH"/>
</dbReference>
<keyword evidence="4" id="KW-1185">Reference proteome</keyword>